<keyword evidence="13" id="KW-0460">Magnesium</keyword>
<protein>
    <recommendedName>
        <fullName evidence="3">non-specific serine/threonine protein kinase</fullName>
        <ecNumber evidence="3">2.7.11.1</ecNumber>
    </recommendedName>
</protein>
<dbReference type="FunFam" id="1.20.1440.180:FF:000002">
    <property type="entry name" value="Serine/threonine-protein kinase/endoribonuclease IRE1"/>
    <property type="match status" value="1"/>
</dbReference>
<keyword evidence="9" id="KW-0547">Nucleotide-binding</keyword>
<evidence type="ECO:0000256" key="19">
    <source>
        <dbReference type="SAM" id="MobiDB-lite"/>
    </source>
</evidence>
<feature type="compositionally biased region" description="Basic and acidic residues" evidence="19">
    <location>
        <begin position="577"/>
        <end position="590"/>
    </location>
</feature>
<evidence type="ECO:0000259" key="21">
    <source>
        <dbReference type="PROSITE" id="PS50011"/>
    </source>
</evidence>
<evidence type="ECO:0000256" key="6">
    <source>
        <dbReference type="ARBA" id="ARBA00022692"/>
    </source>
</evidence>
<evidence type="ECO:0000256" key="10">
    <source>
        <dbReference type="ARBA" id="ARBA00022777"/>
    </source>
</evidence>
<dbReference type="GO" id="GO:0046872">
    <property type="term" value="F:metal ion binding"/>
    <property type="evidence" value="ECO:0007669"/>
    <property type="project" value="UniProtKB-KW"/>
</dbReference>
<dbReference type="EC" id="2.7.11.1" evidence="3"/>
<dbReference type="GO" id="GO:0004674">
    <property type="term" value="F:protein serine/threonine kinase activity"/>
    <property type="evidence" value="ECO:0007669"/>
    <property type="project" value="UniProtKB-KW"/>
</dbReference>
<dbReference type="Pfam" id="PF06479">
    <property type="entry name" value="Ribonuc_2-5A"/>
    <property type="match status" value="1"/>
</dbReference>
<dbReference type="InterPro" id="IPR011009">
    <property type="entry name" value="Kinase-like_dom_sf"/>
</dbReference>
<dbReference type="GO" id="GO:0016787">
    <property type="term" value="F:hydrolase activity"/>
    <property type="evidence" value="ECO:0007669"/>
    <property type="project" value="UniProtKB-KW"/>
</dbReference>
<feature type="region of interest" description="Disordered" evidence="19">
    <location>
        <begin position="577"/>
        <end position="692"/>
    </location>
</feature>
<dbReference type="SMART" id="SM00220">
    <property type="entry name" value="S_TKc"/>
    <property type="match status" value="1"/>
</dbReference>
<feature type="region of interest" description="Disordered" evidence="19">
    <location>
        <begin position="923"/>
        <end position="946"/>
    </location>
</feature>
<evidence type="ECO:0000256" key="17">
    <source>
        <dbReference type="ARBA" id="ARBA00048659"/>
    </source>
</evidence>
<keyword evidence="14" id="KW-1133">Transmembrane helix</keyword>
<dbReference type="PANTHER" id="PTHR13954">
    <property type="entry name" value="IRE1-RELATED"/>
    <property type="match status" value="1"/>
</dbReference>
<evidence type="ECO:0000259" key="22">
    <source>
        <dbReference type="PROSITE" id="PS51392"/>
    </source>
</evidence>
<evidence type="ECO:0000256" key="7">
    <source>
        <dbReference type="ARBA" id="ARBA00022723"/>
    </source>
</evidence>
<dbReference type="CDD" id="cd13982">
    <property type="entry name" value="STKc_IRE1"/>
    <property type="match status" value="1"/>
</dbReference>
<gene>
    <name evidence="23" type="ORF">CALCODRAFT_507153</name>
</gene>
<feature type="domain" description="KEN" evidence="22">
    <location>
        <begin position="1033"/>
        <end position="1165"/>
    </location>
</feature>
<dbReference type="SMART" id="SM00580">
    <property type="entry name" value="PUG"/>
    <property type="match status" value="1"/>
</dbReference>
<evidence type="ECO:0000256" key="16">
    <source>
        <dbReference type="ARBA" id="ARBA00023180"/>
    </source>
</evidence>
<dbReference type="PROSITE" id="PS00108">
    <property type="entry name" value="PROTEIN_KINASE_ST"/>
    <property type="match status" value="1"/>
</dbReference>
<keyword evidence="6" id="KW-0812">Transmembrane</keyword>
<dbReference type="InterPro" id="IPR038357">
    <property type="entry name" value="KEN_sf"/>
</dbReference>
<evidence type="ECO:0000256" key="12">
    <source>
        <dbReference type="ARBA" id="ARBA00022840"/>
    </source>
</evidence>
<dbReference type="PROSITE" id="PS50011">
    <property type="entry name" value="PROTEIN_KINASE_DOM"/>
    <property type="match status" value="1"/>
</dbReference>
<sequence length="1168" mass="129062">MPSNYQSSILSKFHACLAALTIPLLSPPGTAAAPQTHGGYHKVTIANPIRGPAVENYRFEPPASGGPGMGLGDAAFGNDLDLLDLVICASVDGKFHALDRATGRKLWSMESDPTVATGGSNSSLFQPLVRNEELSIPHAAAGRPAGVGAATSGLWDDEEDDAFHALLEKYVIEPQSGDIYMIPDPGSPDHQLQKLPFTMAQLVELSPFSFPGSNRVFIGKKESSLLALDLNTGRVSGSFGFGADSCRWDPWYEEEAIDAEEYDDRRIRPSPPQIVYIGRTDYHVVVHDKGQRPLQSLAFSTYGPNNADRDKQSSWLGTPDKRYLQPMQDGQVLCFEAGQERPIWATRFPSPIVAVFDVVIPTHASQPIVLSQPTPRLTDVFPGRYTQLTDIPPKTYVGRTPDGPARGSLYAMSHVNYPLITFSEVPERKREPVPSRGEDDADGAGDTDDGALCWADDCLVGAYYSDMATQSRLNRLLEGPRRLTIDANRPLLLSANSAEHSAPKLSADNLPPKSSYVSLPQLLMDRQLIGAKAEEWGSANAVAIALCVMLLCAWLTTRKGGVRDLWGRKADKGLVALEDAHPRDEENENKKRPKAEALANGHAKIEEIKDEEADPKEEDVPRTPHAAPPPADSPNIPLIALNGDADPADGEGDSEDEKSPAAGGKKRIKRRNRGRGRGRGKAKADDEGEGKELMDAEIRAIKAQEEAQGQQGMKVEEELPETQLTRTRSGMLPPSLLMLSDVILGYGSHGTIVYQGSLQGRPVAVKRLLQDFVTVYSREVSLLQESDDHPNVIRYFYQEQRDGFLYIALELCPASLADIIEKPQESFSELRGCFEPKRALMQITKGLRHLHSLKIVHRDIKPQNILISQNKRGELRMLISDFGLCKKLELDQTSFLPTQGSGPQAAGTAGWRAPEILRGDVNLDPQSAESSFNGREGGEQPASSSATRLTKSVDIFALGCLFYYTLSGGEHPYGDRFSREANILKNEKQLSWLDRLGEEGLEAEDLIGSMLEPDPSSRPTTDDCLIHPFFWTPAKRLAFLQDASDRFEVMERDPKEAPLLALETDAVKVLGPDWHRKLDKAVIENLGKFRKYDGKSVQDLLRALRNKKHHYQDLPDHVKRLYGPLPEGFLGYFTRRFPQLFLHVYGVISDCGLRYESMFRQYFDHVDS</sequence>
<evidence type="ECO:0000256" key="20">
    <source>
        <dbReference type="SAM" id="SignalP"/>
    </source>
</evidence>
<evidence type="ECO:0000256" key="9">
    <source>
        <dbReference type="ARBA" id="ARBA00022741"/>
    </source>
</evidence>
<comment type="catalytic activity">
    <reaction evidence="17">
        <text>L-threonyl-[protein] + ATP = O-phospho-L-threonyl-[protein] + ADP + H(+)</text>
        <dbReference type="Rhea" id="RHEA:46608"/>
        <dbReference type="Rhea" id="RHEA-COMP:11060"/>
        <dbReference type="Rhea" id="RHEA-COMP:11605"/>
        <dbReference type="ChEBI" id="CHEBI:15378"/>
        <dbReference type="ChEBI" id="CHEBI:30013"/>
        <dbReference type="ChEBI" id="CHEBI:30616"/>
        <dbReference type="ChEBI" id="CHEBI:61977"/>
        <dbReference type="ChEBI" id="CHEBI:456216"/>
        <dbReference type="EC" id="2.7.11.1"/>
    </reaction>
    <physiologicalReaction direction="left-to-right" evidence="17">
        <dbReference type="Rhea" id="RHEA:46609"/>
    </physiologicalReaction>
</comment>
<dbReference type="Gene3D" id="1.20.1440.180">
    <property type="entry name" value="KEN domain"/>
    <property type="match status" value="1"/>
</dbReference>
<dbReference type="SMART" id="SM00564">
    <property type="entry name" value="PQQ"/>
    <property type="match status" value="2"/>
</dbReference>
<feature type="compositionally biased region" description="Acidic residues" evidence="19">
    <location>
        <begin position="439"/>
        <end position="448"/>
    </location>
</feature>
<accession>A0A165I0T0</accession>
<dbReference type="Gene3D" id="3.30.200.20">
    <property type="entry name" value="Phosphorylase Kinase, domain 1"/>
    <property type="match status" value="1"/>
</dbReference>
<evidence type="ECO:0000256" key="14">
    <source>
        <dbReference type="ARBA" id="ARBA00022989"/>
    </source>
</evidence>
<dbReference type="GO" id="GO:1990604">
    <property type="term" value="C:IRE1-TRAF2-ASK1 complex"/>
    <property type="evidence" value="ECO:0007669"/>
    <property type="project" value="TreeGrafter"/>
</dbReference>
<evidence type="ECO:0000313" key="24">
    <source>
        <dbReference type="Proteomes" id="UP000076842"/>
    </source>
</evidence>
<dbReference type="GO" id="GO:0051082">
    <property type="term" value="F:unfolded protein binding"/>
    <property type="evidence" value="ECO:0007669"/>
    <property type="project" value="TreeGrafter"/>
</dbReference>
<evidence type="ECO:0000256" key="4">
    <source>
        <dbReference type="ARBA" id="ARBA00022527"/>
    </source>
</evidence>
<evidence type="ECO:0000256" key="11">
    <source>
        <dbReference type="ARBA" id="ARBA00022801"/>
    </source>
</evidence>
<dbReference type="InterPro" id="IPR000719">
    <property type="entry name" value="Prot_kinase_dom"/>
</dbReference>
<name>A0A165I0T0_9BASI</name>
<organism evidence="23 24">
    <name type="scientific">Calocera cornea HHB12733</name>
    <dbReference type="NCBI Taxonomy" id="1353952"/>
    <lineage>
        <taxon>Eukaryota</taxon>
        <taxon>Fungi</taxon>
        <taxon>Dikarya</taxon>
        <taxon>Basidiomycota</taxon>
        <taxon>Agaricomycotina</taxon>
        <taxon>Dacrymycetes</taxon>
        <taxon>Dacrymycetales</taxon>
        <taxon>Dacrymycetaceae</taxon>
        <taxon>Calocera</taxon>
    </lineage>
</organism>
<dbReference type="GO" id="GO:0070059">
    <property type="term" value="P:intrinsic apoptotic signaling pathway in response to endoplasmic reticulum stress"/>
    <property type="evidence" value="ECO:0007669"/>
    <property type="project" value="TreeGrafter"/>
</dbReference>
<dbReference type="AlphaFoldDB" id="A0A165I0T0"/>
<dbReference type="GO" id="GO:0036498">
    <property type="term" value="P:IRE1-mediated unfolded protein response"/>
    <property type="evidence" value="ECO:0007669"/>
    <property type="project" value="UniProtKB-ARBA"/>
</dbReference>
<dbReference type="InterPro" id="IPR010513">
    <property type="entry name" value="KEN_dom"/>
</dbReference>
<dbReference type="GO" id="GO:0005524">
    <property type="term" value="F:ATP binding"/>
    <property type="evidence" value="ECO:0007669"/>
    <property type="project" value="UniProtKB-KW"/>
</dbReference>
<dbReference type="InterPro" id="IPR018391">
    <property type="entry name" value="PQQ_b-propeller_rpt"/>
</dbReference>
<dbReference type="InParanoid" id="A0A165I0T0"/>
<dbReference type="Gene3D" id="1.10.510.10">
    <property type="entry name" value="Transferase(Phosphotransferase) domain 1"/>
    <property type="match status" value="1"/>
</dbReference>
<evidence type="ECO:0000256" key="13">
    <source>
        <dbReference type="ARBA" id="ARBA00022842"/>
    </source>
</evidence>
<keyword evidence="10" id="KW-0418">Kinase</keyword>
<dbReference type="STRING" id="1353952.A0A165I0T0"/>
<feature type="compositionally biased region" description="Acidic residues" evidence="19">
    <location>
        <begin position="646"/>
        <end position="656"/>
    </location>
</feature>
<comment type="catalytic activity">
    <reaction evidence="18">
        <text>L-seryl-[protein] + ATP = O-phospho-L-seryl-[protein] + ADP + H(+)</text>
        <dbReference type="Rhea" id="RHEA:17989"/>
        <dbReference type="Rhea" id="RHEA-COMP:9863"/>
        <dbReference type="Rhea" id="RHEA-COMP:11604"/>
        <dbReference type="ChEBI" id="CHEBI:15378"/>
        <dbReference type="ChEBI" id="CHEBI:29999"/>
        <dbReference type="ChEBI" id="CHEBI:30616"/>
        <dbReference type="ChEBI" id="CHEBI:83421"/>
        <dbReference type="ChEBI" id="CHEBI:456216"/>
        <dbReference type="EC" id="2.7.11.1"/>
    </reaction>
    <physiologicalReaction direction="left-to-right" evidence="18">
        <dbReference type="Rhea" id="RHEA:17990"/>
    </physiologicalReaction>
</comment>
<dbReference type="SUPFAM" id="SSF56112">
    <property type="entry name" value="Protein kinase-like (PK-like)"/>
    <property type="match status" value="1"/>
</dbReference>
<dbReference type="PROSITE" id="PS51392">
    <property type="entry name" value="KEN"/>
    <property type="match status" value="1"/>
</dbReference>
<keyword evidence="4" id="KW-0723">Serine/threonine-protein kinase</keyword>
<dbReference type="CDD" id="cd09769">
    <property type="entry name" value="Luminal_IRE1"/>
    <property type="match status" value="1"/>
</dbReference>
<dbReference type="PANTHER" id="PTHR13954:SF6">
    <property type="entry name" value="NON-SPECIFIC SERINE_THREONINE PROTEIN KINASE"/>
    <property type="match status" value="1"/>
</dbReference>
<feature type="signal peptide" evidence="20">
    <location>
        <begin position="1"/>
        <end position="32"/>
    </location>
</feature>
<evidence type="ECO:0000256" key="1">
    <source>
        <dbReference type="ARBA" id="ARBA00001946"/>
    </source>
</evidence>
<proteinExistence type="predicted"/>
<dbReference type="InterPro" id="IPR008271">
    <property type="entry name" value="Ser/Thr_kinase_AS"/>
</dbReference>
<evidence type="ECO:0000256" key="3">
    <source>
        <dbReference type="ARBA" id="ARBA00012513"/>
    </source>
</evidence>
<comment type="subcellular location">
    <subcellularLocation>
        <location evidence="2">Membrane</location>
        <topology evidence="2">Single-pass type I membrane protein</topology>
    </subcellularLocation>
</comment>
<evidence type="ECO:0000256" key="2">
    <source>
        <dbReference type="ARBA" id="ARBA00004479"/>
    </source>
</evidence>
<evidence type="ECO:0000256" key="18">
    <source>
        <dbReference type="ARBA" id="ARBA00048977"/>
    </source>
</evidence>
<reference evidence="23 24" key="1">
    <citation type="journal article" date="2016" name="Mol. Biol. Evol.">
        <title>Comparative Genomics of Early-Diverging Mushroom-Forming Fungi Provides Insights into the Origins of Lignocellulose Decay Capabilities.</title>
        <authorList>
            <person name="Nagy L.G."/>
            <person name="Riley R."/>
            <person name="Tritt A."/>
            <person name="Adam C."/>
            <person name="Daum C."/>
            <person name="Floudas D."/>
            <person name="Sun H."/>
            <person name="Yadav J.S."/>
            <person name="Pangilinan J."/>
            <person name="Larsson K.H."/>
            <person name="Matsuura K."/>
            <person name="Barry K."/>
            <person name="Labutti K."/>
            <person name="Kuo R."/>
            <person name="Ohm R.A."/>
            <person name="Bhattacharya S.S."/>
            <person name="Shirouzu T."/>
            <person name="Yoshinaga Y."/>
            <person name="Martin F.M."/>
            <person name="Grigoriev I.V."/>
            <person name="Hibbett D.S."/>
        </authorList>
    </citation>
    <scope>NUCLEOTIDE SEQUENCE [LARGE SCALE GENOMIC DNA]</scope>
    <source>
        <strain evidence="23 24">HHB12733</strain>
    </source>
</reference>
<dbReference type="SUPFAM" id="SSF50998">
    <property type="entry name" value="Quinoprotein alcohol dehydrogenase-like"/>
    <property type="match status" value="1"/>
</dbReference>
<comment type="cofactor">
    <cofactor evidence="1">
        <name>Mg(2+)</name>
        <dbReference type="ChEBI" id="CHEBI:18420"/>
    </cofactor>
</comment>
<dbReference type="OrthoDB" id="63989at2759"/>
<keyword evidence="7" id="KW-0479">Metal-binding</keyword>
<dbReference type="GO" id="GO:0006397">
    <property type="term" value="P:mRNA processing"/>
    <property type="evidence" value="ECO:0007669"/>
    <property type="project" value="InterPro"/>
</dbReference>
<feature type="chain" id="PRO_5007858990" description="non-specific serine/threonine protein kinase" evidence="20">
    <location>
        <begin position="33"/>
        <end position="1168"/>
    </location>
</feature>
<dbReference type="InterPro" id="IPR045133">
    <property type="entry name" value="IRE1/2-like"/>
</dbReference>
<evidence type="ECO:0000256" key="5">
    <source>
        <dbReference type="ARBA" id="ARBA00022679"/>
    </source>
</evidence>
<evidence type="ECO:0000256" key="15">
    <source>
        <dbReference type="ARBA" id="ARBA00023136"/>
    </source>
</evidence>
<dbReference type="Proteomes" id="UP000076842">
    <property type="component" value="Unassembled WGS sequence"/>
</dbReference>
<feature type="domain" description="Protein kinase" evidence="21">
    <location>
        <begin position="738"/>
        <end position="1030"/>
    </location>
</feature>
<dbReference type="CDD" id="cd10422">
    <property type="entry name" value="RNase_Ire1"/>
    <property type="match status" value="1"/>
</dbReference>
<dbReference type="Pfam" id="PF00069">
    <property type="entry name" value="Pkinase"/>
    <property type="match status" value="1"/>
</dbReference>
<dbReference type="EMBL" id="KV423935">
    <property type="protein sequence ID" value="KZT59988.1"/>
    <property type="molecule type" value="Genomic_DNA"/>
</dbReference>
<dbReference type="InterPro" id="IPR011047">
    <property type="entry name" value="Quinoprotein_ADH-like_sf"/>
</dbReference>
<feature type="compositionally biased region" description="Basic and acidic residues" evidence="19">
    <location>
        <begin position="426"/>
        <end position="438"/>
    </location>
</feature>
<keyword evidence="24" id="KW-1185">Reference proteome</keyword>
<feature type="compositionally biased region" description="Polar residues" evidence="19">
    <location>
        <begin position="924"/>
        <end position="933"/>
    </location>
</feature>
<dbReference type="FunFam" id="3.30.200.20:FF:000077">
    <property type="entry name" value="Putative Serine/threonine-protein kinase/endoribonuclease IRE1"/>
    <property type="match status" value="1"/>
</dbReference>
<keyword evidence="11" id="KW-0378">Hydrolase</keyword>
<evidence type="ECO:0000256" key="8">
    <source>
        <dbReference type="ARBA" id="ARBA00022729"/>
    </source>
</evidence>
<dbReference type="GO" id="GO:0004521">
    <property type="term" value="F:RNA endonuclease activity"/>
    <property type="evidence" value="ECO:0007669"/>
    <property type="project" value="InterPro"/>
</dbReference>
<keyword evidence="5" id="KW-0808">Transferase</keyword>
<keyword evidence="16" id="KW-0325">Glycoprotein</keyword>
<feature type="compositionally biased region" description="Basic and acidic residues" evidence="19">
    <location>
        <begin position="682"/>
        <end position="692"/>
    </location>
</feature>
<feature type="compositionally biased region" description="Acidic residues" evidence="19">
    <location>
        <begin position="608"/>
        <end position="617"/>
    </location>
</feature>
<keyword evidence="15" id="KW-0472">Membrane</keyword>
<evidence type="ECO:0000313" key="23">
    <source>
        <dbReference type="EMBL" id="KZT59988.1"/>
    </source>
</evidence>
<keyword evidence="12" id="KW-0067">ATP-binding</keyword>
<dbReference type="FunFam" id="1.10.510.10:FF:000572">
    <property type="entry name" value="Serine/threonine-protein kinase/endoribonuclease IRE1"/>
    <property type="match status" value="1"/>
</dbReference>
<dbReference type="FunCoup" id="A0A165I0T0">
    <property type="interactions" value="115"/>
</dbReference>
<keyword evidence="8 20" id="KW-0732">Signal</keyword>
<feature type="region of interest" description="Disordered" evidence="19">
    <location>
        <begin position="426"/>
        <end position="448"/>
    </location>
</feature>
<feature type="compositionally biased region" description="Basic residues" evidence="19">
    <location>
        <begin position="664"/>
        <end position="681"/>
    </location>
</feature>